<proteinExistence type="predicted"/>
<evidence type="ECO:0000259" key="1">
    <source>
        <dbReference type="Pfam" id="PF23343"/>
    </source>
</evidence>
<reference evidence="2" key="1">
    <citation type="submission" date="2015-06" db="EMBL/GenBank/DDBJ databases">
        <authorList>
            <person name="Joergensen T."/>
        </authorList>
    </citation>
    <scope>NUCLEOTIDE SEQUENCE</scope>
    <source>
        <plasmid evidence="2">pRGRH0430</plasmid>
    </source>
</reference>
<accession>A0A0H5QG47</accession>
<evidence type="ECO:0000313" key="2">
    <source>
        <dbReference type="EMBL" id="CRY94997.1"/>
    </source>
</evidence>
<geneLocation type="plasmid" evidence="2">
    <name>pRGRH0430</name>
</geneLocation>
<keyword evidence="2" id="KW-0614">Plasmid</keyword>
<dbReference type="AlphaFoldDB" id="A0A0H5QG47"/>
<reference evidence="2" key="2">
    <citation type="submission" date="2015-07" db="EMBL/GenBank/DDBJ databases">
        <title>Plasmids, circular viruses and viroids from rat gut.</title>
        <authorList>
            <person name="Jorgensen T.J."/>
            <person name="Hansen M.A."/>
            <person name="Xu Z."/>
            <person name="Tabak M.A."/>
            <person name="Sorensen S.J."/>
            <person name="Hansen L.H."/>
        </authorList>
    </citation>
    <scope>NUCLEOTIDE SEQUENCE</scope>
    <source>
        <plasmid evidence="2">pRGRH0430</plasmid>
    </source>
</reference>
<protein>
    <recommendedName>
        <fullName evidence="1">Replication-associated protein ORF2/G2P domain-containing protein</fullName>
    </recommendedName>
</protein>
<sequence>MYSERDIKISDFITIKQYSDDFFKVIYHCSPVRLSGFELLDSSDSSVLLDCSADSLEFLNDRKLDNNVSRARNTVFELAYCNDWDWFFTGTLAPRNGDRTDLNDFRKKFTRFIRNLRSKKGFSINYLLVPETHFDCQSWHFHGLISGLPFSELEQFRVGMKMGKGIADKVLRGDLVFDWPRYSRSFGWCDLEPIRNKEAVSKYLVKYIYKTFDTSRGVTELYKHLYYCSSGLQRAKVIKKGFPSMRVDENLDWQFENEYVKVFSTRDASLINNLCDSLCDLNDFVNGKMKYSV</sequence>
<organism evidence="2">
    <name type="scientific">uncultured prokaryote</name>
    <dbReference type="NCBI Taxonomy" id="198431"/>
    <lineage>
        <taxon>unclassified sequences</taxon>
        <taxon>environmental samples</taxon>
    </lineage>
</organism>
<dbReference type="InterPro" id="IPR056906">
    <property type="entry name" value="ORF2/G2P_dom"/>
</dbReference>
<feature type="domain" description="Replication-associated protein ORF2/G2P" evidence="1">
    <location>
        <begin position="86"/>
        <end position="211"/>
    </location>
</feature>
<dbReference type="Pfam" id="PF23343">
    <property type="entry name" value="REP_ORF2-G2P"/>
    <property type="match status" value="1"/>
</dbReference>
<dbReference type="EMBL" id="LN853075">
    <property type="protein sequence ID" value="CRY94997.1"/>
    <property type="molecule type" value="Genomic_DNA"/>
</dbReference>
<name>A0A0H5QG47_9ZZZZ</name>